<sequence>MGQKPVKEQGKEDVLTSAVSDYEILNHSEEEAHSNNPEETDQNFVDLDTSILAPCPQEPTRPDDNNTEPSFNQGGKKISQSYGTDVSQNARTPNPQLSLVGGPCVSEFKTVTSGTTATDISTAADQQQPDKTEGMTNKTHLKDTPNMLEGSCQGVSTDDAVSVEKNETQTLVDRHNVMLHTEAMMHGNVEIKKKFSLESENANLLERQPFQEIRVSKGKDKDEGQTLSSAKIRKSCEKVCKESAGTVQHKESPDPDRFDYLDKADSLCLETVTACPPIRQSHSSRPWLRSANKQDNLQKDKIISLDMSTCILKEIPYDASQTHFAATPKENFRKDKRNPTFHTPFWGKEETVDPAWGENEDFDGGDTARVTQMASLKREKEPLYFTAVITPPLQIHTFPDQEARKSSDISHMYVPHTEIQSMIPDVLPTDAQTEKKAKIKGPPPPVPKKPKNPFKKAVGRKESASHSIDEPSEYLDLLVKNIKMGRRQEALQSADFNAHASCLDMLPYYIESPSYMCMSIEPEAADIPRYYLAPHNEIVAPDYDNLIETVDDRELNEMDMSQLRPLLKKRAKIKGPPPPVPKKPQNPFAKTDTEKIQASKDSVFENVEHPLKYGRRDSESYMMDIEDKEDSKPTAVPTRYPYAACRIPSSDSSASEENEVSRYRPVSELIRDSNKIQEKVIHHSRTNIMEARPDLAMESQTQKVSQMKTAFHVQTSPQKIERRSSPKKGKTGFQADCISSFYTARRVIKFQ</sequence>
<feature type="region of interest" description="Disordered" evidence="1">
    <location>
        <begin position="335"/>
        <end position="365"/>
    </location>
</feature>
<dbReference type="Proteomes" id="UP001364617">
    <property type="component" value="Unassembled WGS sequence"/>
</dbReference>
<gene>
    <name evidence="2" type="ORF">R3I93_003100</name>
</gene>
<feature type="region of interest" description="Disordered" evidence="1">
    <location>
        <begin position="119"/>
        <end position="148"/>
    </location>
</feature>
<feature type="region of interest" description="Disordered" evidence="1">
    <location>
        <begin position="571"/>
        <end position="595"/>
    </location>
</feature>
<feature type="region of interest" description="Disordered" evidence="1">
    <location>
        <begin position="1"/>
        <end position="20"/>
    </location>
</feature>
<evidence type="ECO:0000313" key="3">
    <source>
        <dbReference type="Proteomes" id="UP001364617"/>
    </source>
</evidence>
<organism evidence="2 3">
    <name type="scientific">Phoxinus phoxinus</name>
    <name type="common">Eurasian minnow</name>
    <dbReference type="NCBI Taxonomy" id="58324"/>
    <lineage>
        <taxon>Eukaryota</taxon>
        <taxon>Metazoa</taxon>
        <taxon>Chordata</taxon>
        <taxon>Craniata</taxon>
        <taxon>Vertebrata</taxon>
        <taxon>Euteleostomi</taxon>
        <taxon>Actinopterygii</taxon>
        <taxon>Neopterygii</taxon>
        <taxon>Teleostei</taxon>
        <taxon>Ostariophysi</taxon>
        <taxon>Cypriniformes</taxon>
        <taxon>Leuciscidae</taxon>
        <taxon>Phoxininae</taxon>
        <taxon>Phoxinus</taxon>
    </lineage>
</organism>
<proteinExistence type="predicted"/>
<feature type="compositionally biased region" description="Basic and acidic residues" evidence="1">
    <location>
        <begin position="1"/>
        <end position="14"/>
    </location>
</feature>
<comment type="caution">
    <text evidence="2">The sequence shown here is derived from an EMBL/GenBank/DDBJ whole genome shotgun (WGS) entry which is preliminary data.</text>
</comment>
<dbReference type="AlphaFoldDB" id="A0AAN9DID3"/>
<feature type="region of interest" description="Disordered" evidence="1">
    <location>
        <begin position="710"/>
        <end position="732"/>
    </location>
</feature>
<accession>A0AAN9DID3</accession>
<evidence type="ECO:0000256" key="1">
    <source>
        <dbReference type="SAM" id="MobiDB-lite"/>
    </source>
</evidence>
<evidence type="ECO:0000313" key="2">
    <source>
        <dbReference type="EMBL" id="KAK7173176.1"/>
    </source>
</evidence>
<dbReference type="EMBL" id="JAYKXH010000003">
    <property type="protein sequence ID" value="KAK7173176.1"/>
    <property type="molecule type" value="Genomic_DNA"/>
</dbReference>
<feature type="compositionally biased region" description="Polar residues" evidence="1">
    <location>
        <begin position="67"/>
        <end position="97"/>
    </location>
</feature>
<name>A0AAN9DID3_9TELE</name>
<protein>
    <submittedName>
        <fullName evidence="2">Uncharacterized protein</fullName>
    </submittedName>
</protein>
<keyword evidence="3" id="KW-1185">Reference proteome</keyword>
<feature type="region of interest" description="Disordered" evidence="1">
    <location>
        <begin position="432"/>
        <end position="466"/>
    </location>
</feature>
<feature type="compositionally biased region" description="Pro residues" evidence="1">
    <location>
        <begin position="575"/>
        <end position="584"/>
    </location>
</feature>
<feature type="compositionally biased region" description="Basic residues" evidence="1">
    <location>
        <begin position="448"/>
        <end position="458"/>
    </location>
</feature>
<reference evidence="2 3" key="1">
    <citation type="submission" date="2024-02" db="EMBL/GenBank/DDBJ databases">
        <title>Chromosome-level genome assembly of the Eurasian Minnow (Phoxinus phoxinus).</title>
        <authorList>
            <person name="Oriowo T.O."/>
            <person name="Martin S."/>
            <person name="Stange M."/>
            <person name="Chrysostomakis Y."/>
            <person name="Brown T."/>
            <person name="Winkler S."/>
            <person name="Kukowka S."/>
            <person name="Myers E.W."/>
            <person name="Bohne A."/>
        </authorList>
    </citation>
    <scope>NUCLEOTIDE SEQUENCE [LARGE SCALE GENOMIC DNA]</scope>
    <source>
        <strain evidence="2">ZFMK-TIS-60720</strain>
        <tissue evidence="2">Whole Organism</tissue>
    </source>
</reference>
<feature type="region of interest" description="Disordered" evidence="1">
    <location>
        <begin position="27"/>
        <end position="101"/>
    </location>
</feature>